<evidence type="ECO:0000313" key="1">
    <source>
        <dbReference type="EMBL" id="AAS82618.1"/>
    </source>
</evidence>
<reference evidence="3 5" key="3">
    <citation type="submission" date="2015-05" db="EMBL/GenBank/DDBJ databases">
        <title>Complete Sequence of an Agrotis segetum granulovirus isolate from Europe.</title>
        <authorList>
            <person name="Gueli Alletti G."/>
            <person name="Wennmann J.T."/>
            <person name="Jehle J.A."/>
        </authorList>
    </citation>
    <scope>NUCLEOTIDE SEQUENCE [LARGE SCALE GENOMIC DNA]</scope>
    <source>
        <strain evidence="3 5">DA</strain>
    </source>
</reference>
<dbReference type="Proteomes" id="UP000202635">
    <property type="component" value="Genome"/>
</dbReference>
<reference evidence="1 4" key="1">
    <citation type="submission" date="2004-09" db="EMBL/GenBank/DDBJ databases">
        <authorList>
            <person name="Ai X.L."/>
            <person name="Wang Z.F."/>
            <person name="Wang B."/>
            <person name="Zhang W."/>
            <person name="Li F."/>
            <person name="Fu J.H."/>
            <person name="Cui C.S."/>
            <person name="Shi Y.H."/>
            <person name="He M."/>
        </authorList>
    </citation>
    <scope>NUCLEOTIDE SEQUENCE [LARGE SCALE GENOMIC DNA]</scope>
</reference>
<dbReference type="EMBL" id="KC994902">
    <property type="protein sequence ID" value="AHN92172.1"/>
    <property type="molecule type" value="Genomic_DNA"/>
</dbReference>
<dbReference type="Proteomes" id="UP000232958">
    <property type="component" value="Segment"/>
</dbReference>
<reference evidence="2" key="2">
    <citation type="journal article" date="2014" name="Arch. Virol.">
        <title>Complete genome sequence of Agrotis segetum granulovirus Shanghai strain.</title>
        <authorList>
            <person name="Zhang X."/>
            <person name="Liang Z."/>
            <person name="Yin X."/>
            <person name="Wang J."/>
            <person name="Shao X."/>
        </authorList>
    </citation>
    <scope>NUCLEOTIDE SEQUENCE</scope>
    <source>
        <strain evidence="2">L1</strain>
    </source>
</reference>
<keyword evidence="5" id="KW-1185">Reference proteome</keyword>
<gene>
    <name evidence="1" type="primary">ORF120</name>
    <name evidence="2" type="ORF">AsGV133</name>
    <name evidence="3" type="ORF">AsGV136</name>
    <name evidence="1" type="ORF">AsGVgp120</name>
</gene>
<accession>Q6QXI0</accession>
<dbReference type="OrthoDB" id="18985at10239"/>
<evidence type="ECO:0000313" key="2">
    <source>
        <dbReference type="EMBL" id="AHN92172.1"/>
    </source>
</evidence>
<evidence type="ECO:0000313" key="3">
    <source>
        <dbReference type="EMBL" id="AKN63409.1"/>
    </source>
</evidence>
<sequence length="156" mass="17485">MHVNLTVTNVNKCISESISTLKKSSSDKLRKMSVEQLQNIHVKVGGKKAFKLNRMEINHGLIVLRFAAASLTDSVRYIEVSGLKKNDHPFQGVLTTKCSNENNFSSITATQNKDGVLQFKMDKETEQLQDIHLNIGGGCNLCFTVMIVFDKIIERE</sequence>
<name>Q6QXI0_GVAS</name>
<organism evidence="1 4">
    <name type="scientific">Agrotis segetum granulosis virus</name>
    <name type="common">AsGV</name>
    <name type="synonym">Agrotis segetum granulovirus</name>
    <dbReference type="NCBI Taxonomy" id="10464"/>
    <lineage>
        <taxon>Viruses</taxon>
        <taxon>Viruses incertae sedis</taxon>
        <taxon>Naldaviricetes</taxon>
        <taxon>Lefavirales</taxon>
        <taxon>Baculoviridae</taxon>
        <taxon>Betabaculovirus</taxon>
        <taxon>Betabaculovirus agsegetum</taxon>
    </lineage>
</organism>
<protein>
    <submittedName>
        <fullName evidence="1">ORF120</fullName>
    </submittedName>
</protein>
<evidence type="ECO:0000313" key="5">
    <source>
        <dbReference type="Proteomes" id="UP000232958"/>
    </source>
</evidence>
<dbReference type="EMBL" id="KR584663">
    <property type="protein sequence ID" value="AKN63409.1"/>
    <property type="molecule type" value="Genomic_DNA"/>
</dbReference>
<dbReference type="EMBL" id="AY522332">
    <property type="protein sequence ID" value="AAS82618.1"/>
    <property type="molecule type" value="Genomic_DNA"/>
</dbReference>
<proteinExistence type="predicted"/>
<organismHost>
    <name type="scientific">Agrotis segetum</name>
    <name type="common">Turnip moth</name>
    <dbReference type="NCBI Taxonomy" id="47767"/>
</organismHost>
<evidence type="ECO:0000313" key="4">
    <source>
        <dbReference type="Proteomes" id="UP000202635"/>
    </source>
</evidence>